<sequence>MNVKLLLIAFVIALSAYSQNNQNTISGKVVDSSGQPLLGATIVIENSSRATITDENGLYVLKNIHPGKKIVIASYMGFESKSKEIVFTKNTINKNITTDFSLNEKLESLQEVNLQGKTSKAKIETEGFAVNVIETKEASQRNIQTNELLNTSVGVKIRQNGGLGSEVSYSLNGLSGSAVRIFIDGIPISVYGSSFNLNSIPPSMIKQIEVYKGVVPGHLADDALGGAINIVLNKGTKTNFNASASYGSFNTFQTSANGLYRFEKSGFTVKASLFHNYSDNDYEVSGRSVVVTGLGGVQTPITAKRFNDAYRSTGGMAQIGYTNVKWADQFLVGFTGSDDYKEVQHGAFMTITPYKDRFLESDAKLANLTYQKNNLFTKGLDVNINGLYGKRNRVVKDTVAWAYSWNGERAIDYKGDEYKYTWGSQQEGGPTLAHINRNVASIRTGLSYTINKNHKVLLNHVYNGIDREDSDALRSVLENTFMGTRDLHKNIYSLTYELTAFQDKLKTSLFGKHYRQKTISIDPEIEKDINGNNVIVDEIVSSHKKYEGYGFALSYAIIPNITLLTSAERAIRLPNETEVFGDDGDNVVANPSINPELSNNYNLGFRFGTFNFKKHDFTISTNVFTRNIKDRIGLPIETSLNVDDELILYVNQGSGTSKGVDAQLNYTYNNNLALNFNMSRFDLKIENRGVEIDVPNTPFFTMNGSLNYSFKDLIQKQSRLNLFYTMYFTDEFSYLVPQGSNTVGDDFFKVPEQIAQDFGLSYAFPNNKLVMSFDIKNIFDKPVYDNLSVQKPGRAFYLKLNYYINKF</sequence>
<organism evidence="15 16">
    <name type="scientific">Mariniflexile fucanivorans</name>
    <dbReference type="NCBI Taxonomy" id="264023"/>
    <lineage>
        <taxon>Bacteria</taxon>
        <taxon>Pseudomonadati</taxon>
        <taxon>Bacteroidota</taxon>
        <taxon>Flavobacteriia</taxon>
        <taxon>Flavobacteriales</taxon>
        <taxon>Flavobacteriaceae</taxon>
        <taxon>Mariniflexile</taxon>
    </lineage>
</organism>
<evidence type="ECO:0000256" key="10">
    <source>
        <dbReference type="PROSITE-ProRule" id="PRU01360"/>
    </source>
</evidence>
<gene>
    <name evidence="15" type="ORF">EV196_109221</name>
</gene>
<keyword evidence="4 10" id="KW-0812">Transmembrane</keyword>
<dbReference type="AlphaFoldDB" id="A0A4R1RCM4"/>
<keyword evidence="3 10" id="KW-1134">Transmembrane beta strand</keyword>
<evidence type="ECO:0000256" key="5">
    <source>
        <dbReference type="ARBA" id="ARBA00022729"/>
    </source>
</evidence>
<dbReference type="InterPro" id="IPR008969">
    <property type="entry name" value="CarboxyPept-like_regulatory"/>
</dbReference>
<dbReference type="Gene3D" id="2.170.130.10">
    <property type="entry name" value="TonB-dependent receptor, plug domain"/>
    <property type="match status" value="1"/>
</dbReference>
<dbReference type="InterPro" id="IPR012910">
    <property type="entry name" value="Plug_dom"/>
</dbReference>
<dbReference type="Pfam" id="PF00593">
    <property type="entry name" value="TonB_dep_Rec_b-barrel"/>
    <property type="match status" value="1"/>
</dbReference>
<dbReference type="EMBL" id="SLUP01000009">
    <property type="protein sequence ID" value="TCL63595.1"/>
    <property type="molecule type" value="Genomic_DNA"/>
</dbReference>
<dbReference type="Proteomes" id="UP000295455">
    <property type="component" value="Unassembled WGS sequence"/>
</dbReference>
<dbReference type="SUPFAM" id="SSF49464">
    <property type="entry name" value="Carboxypeptidase regulatory domain-like"/>
    <property type="match status" value="1"/>
</dbReference>
<keyword evidence="2 10" id="KW-0813">Transport</keyword>
<dbReference type="InterPro" id="IPR000531">
    <property type="entry name" value="Beta-barrel_TonB"/>
</dbReference>
<dbReference type="InterPro" id="IPR037066">
    <property type="entry name" value="Plug_dom_sf"/>
</dbReference>
<accession>A0A4R1RCM4</accession>
<comment type="caution">
    <text evidence="15">The sequence shown here is derived from an EMBL/GenBank/DDBJ whole genome shotgun (WGS) entry which is preliminary data.</text>
</comment>
<evidence type="ECO:0000259" key="13">
    <source>
        <dbReference type="Pfam" id="PF00593"/>
    </source>
</evidence>
<dbReference type="PANTHER" id="PTHR30069:SF29">
    <property type="entry name" value="HEMOGLOBIN AND HEMOGLOBIN-HAPTOGLOBIN-BINDING PROTEIN 1-RELATED"/>
    <property type="match status" value="1"/>
</dbReference>
<dbReference type="Gene3D" id="2.40.170.20">
    <property type="entry name" value="TonB-dependent receptor, beta-barrel domain"/>
    <property type="match status" value="1"/>
</dbReference>
<evidence type="ECO:0000256" key="4">
    <source>
        <dbReference type="ARBA" id="ARBA00022692"/>
    </source>
</evidence>
<dbReference type="GO" id="GO:0015344">
    <property type="term" value="F:siderophore uptake transmembrane transporter activity"/>
    <property type="evidence" value="ECO:0007669"/>
    <property type="project" value="TreeGrafter"/>
</dbReference>
<reference evidence="15 16" key="1">
    <citation type="submission" date="2019-03" db="EMBL/GenBank/DDBJ databases">
        <title>Genomic Encyclopedia of Type Strains, Phase IV (KMG-IV): sequencing the most valuable type-strain genomes for metagenomic binning, comparative biology and taxonomic classification.</title>
        <authorList>
            <person name="Goeker M."/>
        </authorList>
    </citation>
    <scope>NUCLEOTIDE SEQUENCE [LARGE SCALE GENOMIC DNA]</scope>
    <source>
        <strain evidence="15 16">DSM 18792</strain>
    </source>
</reference>
<comment type="similarity">
    <text evidence="10 11">Belongs to the TonB-dependent receptor family.</text>
</comment>
<dbReference type="SUPFAM" id="SSF56935">
    <property type="entry name" value="Porins"/>
    <property type="match status" value="1"/>
</dbReference>
<evidence type="ECO:0000256" key="3">
    <source>
        <dbReference type="ARBA" id="ARBA00022452"/>
    </source>
</evidence>
<dbReference type="Gene3D" id="2.60.40.1120">
    <property type="entry name" value="Carboxypeptidase-like, regulatory domain"/>
    <property type="match status" value="1"/>
</dbReference>
<feature type="domain" description="TonB-dependent receptor-like beta-barrel" evidence="13">
    <location>
        <begin position="309"/>
        <end position="778"/>
    </location>
</feature>
<keyword evidence="8 15" id="KW-0675">Receptor</keyword>
<feature type="domain" description="TonB-dependent receptor plug" evidence="14">
    <location>
        <begin position="128"/>
        <end position="226"/>
    </location>
</feature>
<dbReference type="RefSeq" id="WP_243652271.1">
    <property type="nucleotide sequence ID" value="NZ_OX156936.1"/>
</dbReference>
<evidence type="ECO:0000256" key="2">
    <source>
        <dbReference type="ARBA" id="ARBA00022448"/>
    </source>
</evidence>
<keyword evidence="9 10" id="KW-0998">Cell outer membrane</keyword>
<dbReference type="PROSITE" id="PS52016">
    <property type="entry name" value="TONB_DEPENDENT_REC_3"/>
    <property type="match status" value="1"/>
</dbReference>
<dbReference type="GO" id="GO:0009279">
    <property type="term" value="C:cell outer membrane"/>
    <property type="evidence" value="ECO:0007669"/>
    <property type="project" value="UniProtKB-SubCell"/>
</dbReference>
<keyword evidence="6 11" id="KW-0798">TonB box</keyword>
<protein>
    <submittedName>
        <fullName evidence="15">Outer membrane receptor protein involved in Fe transport</fullName>
    </submittedName>
</protein>
<evidence type="ECO:0000256" key="7">
    <source>
        <dbReference type="ARBA" id="ARBA00023136"/>
    </source>
</evidence>
<dbReference type="Pfam" id="PF07715">
    <property type="entry name" value="Plug"/>
    <property type="match status" value="1"/>
</dbReference>
<dbReference type="GO" id="GO:0044718">
    <property type="term" value="P:siderophore transmembrane transport"/>
    <property type="evidence" value="ECO:0007669"/>
    <property type="project" value="TreeGrafter"/>
</dbReference>
<evidence type="ECO:0000256" key="9">
    <source>
        <dbReference type="ARBA" id="ARBA00023237"/>
    </source>
</evidence>
<evidence type="ECO:0000313" key="16">
    <source>
        <dbReference type="Proteomes" id="UP000295455"/>
    </source>
</evidence>
<dbReference type="Pfam" id="PF13715">
    <property type="entry name" value="CarbopepD_reg_2"/>
    <property type="match status" value="1"/>
</dbReference>
<name>A0A4R1RCM4_9FLAO</name>
<dbReference type="InterPro" id="IPR036942">
    <property type="entry name" value="Beta-barrel_TonB_sf"/>
</dbReference>
<dbReference type="PANTHER" id="PTHR30069">
    <property type="entry name" value="TONB-DEPENDENT OUTER MEMBRANE RECEPTOR"/>
    <property type="match status" value="1"/>
</dbReference>
<comment type="subcellular location">
    <subcellularLocation>
        <location evidence="1 10">Cell outer membrane</location>
        <topology evidence="1 10">Multi-pass membrane protein</topology>
    </subcellularLocation>
</comment>
<evidence type="ECO:0000259" key="14">
    <source>
        <dbReference type="Pfam" id="PF07715"/>
    </source>
</evidence>
<evidence type="ECO:0000256" key="11">
    <source>
        <dbReference type="RuleBase" id="RU003357"/>
    </source>
</evidence>
<evidence type="ECO:0000256" key="1">
    <source>
        <dbReference type="ARBA" id="ARBA00004571"/>
    </source>
</evidence>
<keyword evidence="7 10" id="KW-0472">Membrane</keyword>
<dbReference type="InterPro" id="IPR039426">
    <property type="entry name" value="TonB-dep_rcpt-like"/>
</dbReference>
<feature type="signal peptide" evidence="12">
    <location>
        <begin position="1"/>
        <end position="20"/>
    </location>
</feature>
<keyword evidence="5 12" id="KW-0732">Signal</keyword>
<evidence type="ECO:0000256" key="8">
    <source>
        <dbReference type="ARBA" id="ARBA00023170"/>
    </source>
</evidence>
<proteinExistence type="inferred from homology"/>
<feature type="chain" id="PRO_5020671498" evidence="12">
    <location>
        <begin position="21"/>
        <end position="807"/>
    </location>
</feature>
<keyword evidence="16" id="KW-1185">Reference proteome</keyword>
<evidence type="ECO:0000256" key="12">
    <source>
        <dbReference type="SAM" id="SignalP"/>
    </source>
</evidence>
<evidence type="ECO:0000313" key="15">
    <source>
        <dbReference type="EMBL" id="TCL63595.1"/>
    </source>
</evidence>
<evidence type="ECO:0000256" key="6">
    <source>
        <dbReference type="ARBA" id="ARBA00023077"/>
    </source>
</evidence>